<dbReference type="AlphaFoldDB" id="A0AAV0VC30"/>
<protein>
    <submittedName>
        <fullName evidence="2">Uncharacterized protein</fullName>
    </submittedName>
</protein>
<evidence type="ECO:0000313" key="2">
    <source>
        <dbReference type="EMBL" id="CAI5746729.1"/>
    </source>
</evidence>
<comment type="caution">
    <text evidence="2">The sequence shown here is derived from an EMBL/GenBank/DDBJ whole genome shotgun (WGS) entry which is preliminary data.</text>
</comment>
<accession>A0AAV0VC30</accession>
<feature type="region of interest" description="Disordered" evidence="1">
    <location>
        <begin position="116"/>
        <end position="173"/>
    </location>
</feature>
<organism evidence="2 3">
    <name type="scientific">Peronospora destructor</name>
    <dbReference type="NCBI Taxonomy" id="86335"/>
    <lineage>
        <taxon>Eukaryota</taxon>
        <taxon>Sar</taxon>
        <taxon>Stramenopiles</taxon>
        <taxon>Oomycota</taxon>
        <taxon>Peronosporomycetes</taxon>
        <taxon>Peronosporales</taxon>
        <taxon>Peronosporaceae</taxon>
        <taxon>Peronospora</taxon>
    </lineage>
</organism>
<feature type="compositionally biased region" description="Low complexity" evidence="1">
    <location>
        <begin position="190"/>
        <end position="203"/>
    </location>
</feature>
<feature type="compositionally biased region" description="Polar residues" evidence="1">
    <location>
        <begin position="83"/>
        <end position="95"/>
    </location>
</feature>
<feature type="region of interest" description="Disordered" evidence="1">
    <location>
        <begin position="190"/>
        <end position="223"/>
    </location>
</feature>
<dbReference type="EMBL" id="CANTFM010002614">
    <property type="protein sequence ID" value="CAI5746729.1"/>
    <property type="molecule type" value="Genomic_DNA"/>
</dbReference>
<feature type="region of interest" description="Disordered" evidence="1">
    <location>
        <begin position="1"/>
        <end position="44"/>
    </location>
</feature>
<feature type="compositionally biased region" description="Basic and acidic residues" evidence="1">
    <location>
        <begin position="14"/>
        <end position="27"/>
    </location>
</feature>
<dbReference type="Proteomes" id="UP001162029">
    <property type="component" value="Unassembled WGS sequence"/>
</dbReference>
<feature type="compositionally biased region" description="Polar residues" evidence="1">
    <location>
        <begin position="1"/>
        <end position="13"/>
    </location>
</feature>
<reference evidence="2" key="1">
    <citation type="submission" date="2022-12" db="EMBL/GenBank/DDBJ databases">
        <authorList>
            <person name="Webb A."/>
        </authorList>
    </citation>
    <scope>NUCLEOTIDE SEQUENCE</scope>
    <source>
        <strain evidence="2">Pd1</strain>
    </source>
</reference>
<feature type="region of interest" description="Disordered" evidence="1">
    <location>
        <begin position="58"/>
        <end position="104"/>
    </location>
</feature>
<evidence type="ECO:0000256" key="1">
    <source>
        <dbReference type="SAM" id="MobiDB-lite"/>
    </source>
</evidence>
<sequence>MTTSSSVSVLNSHQLEEPRPRRLDLQRRQSLPKITGRKLRTPRKFVVTDVSDEELDALKPSALYSTMSDAAGQQRDDDDENDYINSNSEDQSASSPLVRKGKTQIKGRFTITDLSSESIEVPSGREDMSVSMGSTPSRVVEAPRRTLRKTASRRPFQSAGDARPSVGFANSSLFQQQEETPLFASFQRSGISLPSSRSLRPSLPAHPMSKQVSHFNNPDPDSV</sequence>
<proteinExistence type="predicted"/>
<gene>
    <name evidence="2" type="ORF">PDE001_LOCUS11694</name>
</gene>
<name>A0AAV0VC30_9STRA</name>
<keyword evidence="3" id="KW-1185">Reference proteome</keyword>
<evidence type="ECO:0000313" key="3">
    <source>
        <dbReference type="Proteomes" id="UP001162029"/>
    </source>
</evidence>